<evidence type="ECO:0000256" key="1">
    <source>
        <dbReference type="SAM" id="MobiDB-lite"/>
    </source>
</evidence>
<dbReference type="Proteomes" id="UP000284706">
    <property type="component" value="Unassembled WGS sequence"/>
</dbReference>
<accession>A0A409W2Z7</accession>
<comment type="caution">
    <text evidence="2">The sequence shown here is derived from an EMBL/GenBank/DDBJ whole genome shotgun (WGS) entry which is preliminary data.</text>
</comment>
<evidence type="ECO:0000313" key="2">
    <source>
        <dbReference type="EMBL" id="PPQ72891.1"/>
    </source>
</evidence>
<gene>
    <name evidence="2" type="ORF">CVT26_003512</name>
</gene>
<keyword evidence="3" id="KW-1185">Reference proteome</keyword>
<evidence type="ECO:0000313" key="3">
    <source>
        <dbReference type="Proteomes" id="UP000284706"/>
    </source>
</evidence>
<organism evidence="2 3">
    <name type="scientific">Gymnopilus dilepis</name>
    <dbReference type="NCBI Taxonomy" id="231916"/>
    <lineage>
        <taxon>Eukaryota</taxon>
        <taxon>Fungi</taxon>
        <taxon>Dikarya</taxon>
        <taxon>Basidiomycota</taxon>
        <taxon>Agaricomycotina</taxon>
        <taxon>Agaricomycetes</taxon>
        <taxon>Agaricomycetidae</taxon>
        <taxon>Agaricales</taxon>
        <taxon>Agaricineae</taxon>
        <taxon>Hymenogastraceae</taxon>
        <taxon>Gymnopilus</taxon>
    </lineage>
</organism>
<sequence length="151" mass="17059">MPIAASLCSQPLNVTYITKVPDEHTCHPRAMLPKDPQHHAKTDQDSRHRRAVSRMCKTGQTETNKVAGLKCWNHVVHRADEQRRKTDLVPQRSVSHGLDVRVSQDVHGRLPKIWLYPHDLSTTSTRLQQVSQAASPPHVVLSVACPIFRVE</sequence>
<reference evidence="2 3" key="1">
    <citation type="journal article" date="2018" name="Evol. Lett.">
        <title>Horizontal gene cluster transfer increased hallucinogenic mushroom diversity.</title>
        <authorList>
            <person name="Reynolds H.T."/>
            <person name="Vijayakumar V."/>
            <person name="Gluck-Thaler E."/>
            <person name="Korotkin H.B."/>
            <person name="Matheny P.B."/>
            <person name="Slot J.C."/>
        </authorList>
    </citation>
    <scope>NUCLEOTIDE SEQUENCE [LARGE SCALE GENOMIC DNA]</scope>
    <source>
        <strain evidence="2 3">SRW20</strain>
    </source>
</reference>
<dbReference type="AlphaFoldDB" id="A0A409W2Z7"/>
<proteinExistence type="predicted"/>
<dbReference type="InParanoid" id="A0A409W2Z7"/>
<dbReference type="EMBL" id="NHYE01005434">
    <property type="protein sequence ID" value="PPQ72891.1"/>
    <property type="molecule type" value="Genomic_DNA"/>
</dbReference>
<protein>
    <submittedName>
        <fullName evidence="2">Uncharacterized protein</fullName>
    </submittedName>
</protein>
<name>A0A409W2Z7_9AGAR</name>
<feature type="region of interest" description="Disordered" evidence="1">
    <location>
        <begin position="29"/>
        <end position="49"/>
    </location>
</feature>
<feature type="compositionally biased region" description="Basic and acidic residues" evidence="1">
    <location>
        <begin position="35"/>
        <end position="46"/>
    </location>
</feature>